<reference evidence="2" key="2">
    <citation type="journal article" date="2015" name="Data Brief">
        <title>Shoot transcriptome of the giant reed, Arundo donax.</title>
        <authorList>
            <person name="Barrero R.A."/>
            <person name="Guerrero F.D."/>
            <person name="Moolhuijzen P."/>
            <person name="Goolsby J.A."/>
            <person name="Tidwell J."/>
            <person name="Bellgard S.E."/>
            <person name="Bellgard M.I."/>
        </authorList>
    </citation>
    <scope>NUCLEOTIDE SEQUENCE</scope>
    <source>
        <tissue evidence="2">Shoot tissue taken approximately 20 cm above the soil surface</tissue>
    </source>
</reference>
<proteinExistence type="predicted"/>
<protein>
    <recommendedName>
        <fullName evidence="1">MULE transposase domain-containing protein</fullName>
    </recommendedName>
</protein>
<dbReference type="AlphaFoldDB" id="A0A0A9AH19"/>
<dbReference type="PANTHER" id="PTHR31973">
    <property type="entry name" value="POLYPROTEIN, PUTATIVE-RELATED"/>
    <property type="match status" value="1"/>
</dbReference>
<dbReference type="InterPro" id="IPR018289">
    <property type="entry name" value="MULE_transposase_dom"/>
</dbReference>
<dbReference type="Pfam" id="PF10551">
    <property type="entry name" value="MULE"/>
    <property type="match status" value="1"/>
</dbReference>
<dbReference type="EMBL" id="GBRH01248767">
    <property type="protein sequence ID" value="JAD49128.1"/>
    <property type="molecule type" value="Transcribed_RNA"/>
</dbReference>
<name>A0A0A9AH19_ARUDO</name>
<evidence type="ECO:0000313" key="2">
    <source>
        <dbReference type="EMBL" id="JAD49128.1"/>
    </source>
</evidence>
<sequence>MIEAFRYYRPVLCVDGTFLIGMYKGQILIAIEVDGENQVVLITFAFVECERTKSWLWFLRWVKRIEKERIHER</sequence>
<organism evidence="2">
    <name type="scientific">Arundo donax</name>
    <name type="common">Giant reed</name>
    <name type="synonym">Donax arundinaceus</name>
    <dbReference type="NCBI Taxonomy" id="35708"/>
    <lineage>
        <taxon>Eukaryota</taxon>
        <taxon>Viridiplantae</taxon>
        <taxon>Streptophyta</taxon>
        <taxon>Embryophyta</taxon>
        <taxon>Tracheophyta</taxon>
        <taxon>Spermatophyta</taxon>
        <taxon>Magnoliopsida</taxon>
        <taxon>Liliopsida</taxon>
        <taxon>Poales</taxon>
        <taxon>Poaceae</taxon>
        <taxon>PACMAD clade</taxon>
        <taxon>Arundinoideae</taxon>
        <taxon>Arundineae</taxon>
        <taxon>Arundo</taxon>
    </lineage>
</organism>
<evidence type="ECO:0000259" key="1">
    <source>
        <dbReference type="Pfam" id="PF10551"/>
    </source>
</evidence>
<dbReference type="PANTHER" id="PTHR31973:SF195">
    <property type="entry name" value="MUDR FAMILY TRANSPOSASE"/>
    <property type="match status" value="1"/>
</dbReference>
<feature type="domain" description="MULE transposase" evidence="1">
    <location>
        <begin position="11"/>
        <end position="67"/>
    </location>
</feature>
<accession>A0A0A9AH19</accession>
<reference evidence="2" key="1">
    <citation type="submission" date="2014-09" db="EMBL/GenBank/DDBJ databases">
        <authorList>
            <person name="Magalhaes I.L.F."/>
            <person name="Oliveira U."/>
            <person name="Santos F.R."/>
            <person name="Vidigal T.H.D.A."/>
            <person name="Brescovit A.D."/>
            <person name="Santos A.J."/>
        </authorList>
    </citation>
    <scope>NUCLEOTIDE SEQUENCE</scope>
    <source>
        <tissue evidence="2">Shoot tissue taken approximately 20 cm above the soil surface</tissue>
    </source>
</reference>